<gene>
    <name evidence="1" type="ORF">ILEXP_LOCUS45005</name>
</gene>
<organism evidence="1 2">
    <name type="scientific">Ilex paraguariensis</name>
    <name type="common">yerba mate</name>
    <dbReference type="NCBI Taxonomy" id="185542"/>
    <lineage>
        <taxon>Eukaryota</taxon>
        <taxon>Viridiplantae</taxon>
        <taxon>Streptophyta</taxon>
        <taxon>Embryophyta</taxon>
        <taxon>Tracheophyta</taxon>
        <taxon>Spermatophyta</taxon>
        <taxon>Magnoliopsida</taxon>
        <taxon>eudicotyledons</taxon>
        <taxon>Gunneridae</taxon>
        <taxon>Pentapetalae</taxon>
        <taxon>asterids</taxon>
        <taxon>campanulids</taxon>
        <taxon>Aquifoliales</taxon>
        <taxon>Aquifoliaceae</taxon>
        <taxon>Ilex</taxon>
    </lineage>
</organism>
<name>A0ABC8U548_9AQUA</name>
<dbReference type="EMBL" id="CAUOFW020006558">
    <property type="protein sequence ID" value="CAK9175203.1"/>
    <property type="molecule type" value="Genomic_DNA"/>
</dbReference>
<reference evidence="1 2" key="1">
    <citation type="submission" date="2024-02" db="EMBL/GenBank/DDBJ databases">
        <authorList>
            <person name="Vignale AGUSTIN F."/>
            <person name="Sosa J E."/>
            <person name="Modenutti C."/>
        </authorList>
    </citation>
    <scope>NUCLEOTIDE SEQUENCE [LARGE SCALE GENOMIC DNA]</scope>
</reference>
<feature type="non-terminal residue" evidence="1">
    <location>
        <position position="86"/>
    </location>
</feature>
<dbReference type="AlphaFoldDB" id="A0ABC8U548"/>
<comment type="caution">
    <text evidence="1">The sequence shown here is derived from an EMBL/GenBank/DDBJ whole genome shotgun (WGS) entry which is preliminary data.</text>
</comment>
<sequence length="86" mass="9239">MSSALRWSDTHQGALGLSGSKMSICHRRPTIDQETLLGLSSTGVEARSHSPDTAINLSKAVNHSSTVINTTNPYWPTLITSSSSRE</sequence>
<accession>A0ABC8U548</accession>
<keyword evidence="2" id="KW-1185">Reference proteome</keyword>
<protein>
    <submittedName>
        <fullName evidence="1">Uncharacterized protein</fullName>
    </submittedName>
</protein>
<proteinExistence type="predicted"/>
<dbReference type="Proteomes" id="UP001642360">
    <property type="component" value="Unassembled WGS sequence"/>
</dbReference>
<evidence type="ECO:0000313" key="2">
    <source>
        <dbReference type="Proteomes" id="UP001642360"/>
    </source>
</evidence>
<evidence type="ECO:0000313" key="1">
    <source>
        <dbReference type="EMBL" id="CAK9175203.1"/>
    </source>
</evidence>